<accession>A0ABQ1SEM2</accession>
<proteinExistence type="predicted"/>
<dbReference type="RefSeq" id="WP_188457559.1">
    <property type="nucleotide sequence ID" value="NZ_BMGM01000002.1"/>
</dbReference>
<evidence type="ECO:0000313" key="4">
    <source>
        <dbReference type="Proteomes" id="UP000599179"/>
    </source>
</evidence>
<dbReference type="EMBL" id="BMGM01000002">
    <property type="protein sequence ID" value="GGE27667.1"/>
    <property type="molecule type" value="Genomic_DNA"/>
</dbReference>
<feature type="chain" id="PRO_5047320794" description="Lipocalin-like domain-containing protein" evidence="1">
    <location>
        <begin position="23"/>
        <end position="143"/>
    </location>
</feature>
<organism evidence="3 4">
    <name type="scientific">Psychroflexus planctonicus</name>
    <dbReference type="NCBI Taxonomy" id="1526575"/>
    <lineage>
        <taxon>Bacteria</taxon>
        <taxon>Pseudomonadati</taxon>
        <taxon>Bacteroidota</taxon>
        <taxon>Flavobacteriia</taxon>
        <taxon>Flavobacteriales</taxon>
        <taxon>Flavobacteriaceae</taxon>
        <taxon>Psychroflexus</taxon>
    </lineage>
</organism>
<evidence type="ECO:0000313" key="3">
    <source>
        <dbReference type="EMBL" id="GGE27667.1"/>
    </source>
</evidence>
<evidence type="ECO:0000259" key="2">
    <source>
        <dbReference type="Pfam" id="PF13648"/>
    </source>
</evidence>
<feature type="domain" description="Lipocalin-like" evidence="2">
    <location>
        <begin position="36"/>
        <end position="124"/>
    </location>
</feature>
<feature type="signal peptide" evidence="1">
    <location>
        <begin position="1"/>
        <end position="22"/>
    </location>
</feature>
<reference evidence="4" key="1">
    <citation type="journal article" date="2019" name="Int. J. Syst. Evol. Microbiol.">
        <title>The Global Catalogue of Microorganisms (GCM) 10K type strain sequencing project: providing services to taxonomists for standard genome sequencing and annotation.</title>
        <authorList>
            <consortium name="The Broad Institute Genomics Platform"/>
            <consortium name="The Broad Institute Genome Sequencing Center for Infectious Disease"/>
            <person name="Wu L."/>
            <person name="Ma J."/>
        </authorList>
    </citation>
    <scope>NUCLEOTIDE SEQUENCE [LARGE SCALE GENOMIC DNA]</scope>
    <source>
        <strain evidence="4">CGMCC 1.12931</strain>
    </source>
</reference>
<dbReference type="PROSITE" id="PS51257">
    <property type="entry name" value="PROKAR_LIPOPROTEIN"/>
    <property type="match status" value="1"/>
</dbReference>
<keyword evidence="4" id="KW-1185">Reference proteome</keyword>
<comment type="caution">
    <text evidence="3">The sequence shown here is derived from an EMBL/GenBank/DDBJ whole genome shotgun (WGS) entry which is preliminary data.</text>
</comment>
<gene>
    <name evidence="3" type="ORF">GCM10010832_05470</name>
</gene>
<evidence type="ECO:0000256" key="1">
    <source>
        <dbReference type="SAM" id="SignalP"/>
    </source>
</evidence>
<dbReference type="Pfam" id="PF13648">
    <property type="entry name" value="Lipocalin_4"/>
    <property type="match status" value="1"/>
</dbReference>
<dbReference type="Proteomes" id="UP000599179">
    <property type="component" value="Unassembled WGS sequence"/>
</dbReference>
<dbReference type="InterPro" id="IPR024311">
    <property type="entry name" value="Lipocalin-like"/>
</dbReference>
<keyword evidence="1" id="KW-0732">Signal</keyword>
<name>A0ABQ1SEM2_9FLAO</name>
<sequence>MKNKIYTLSTILLISLFFSCSSDDDGVSISQASRDLRGNWELTQIIENNAPIADIPCNQRREFRFNQDFSYSEDTYAGSDPDNCSLAATFNGEWENIEEDMVLTLRRAGSESTESFAITFRNNKTEFDVVKSSGRTLTYEKIN</sequence>
<protein>
    <recommendedName>
        <fullName evidence="2">Lipocalin-like domain-containing protein</fullName>
    </recommendedName>
</protein>